<name>A0AAI8VIS0_9PEZI</name>
<dbReference type="SUPFAM" id="SSF57959">
    <property type="entry name" value="Leucine zipper domain"/>
    <property type="match status" value="1"/>
</dbReference>
<dbReference type="AlphaFoldDB" id="A0AAI8VIS0"/>
<feature type="coiled-coil region" evidence="1">
    <location>
        <begin position="98"/>
        <end position="125"/>
    </location>
</feature>
<evidence type="ECO:0000256" key="2">
    <source>
        <dbReference type="SAM" id="MobiDB-lite"/>
    </source>
</evidence>
<feature type="region of interest" description="Disordered" evidence="2">
    <location>
        <begin position="13"/>
        <end position="83"/>
    </location>
</feature>
<feature type="region of interest" description="Disordered" evidence="2">
    <location>
        <begin position="167"/>
        <end position="209"/>
    </location>
</feature>
<feature type="domain" description="BZIP" evidence="3">
    <location>
        <begin position="83"/>
        <end position="125"/>
    </location>
</feature>
<dbReference type="Proteomes" id="UP001295740">
    <property type="component" value="Unassembled WGS sequence"/>
</dbReference>
<accession>A0AAI8VIS0</accession>
<evidence type="ECO:0000256" key="1">
    <source>
        <dbReference type="SAM" id="Coils"/>
    </source>
</evidence>
<dbReference type="Pfam" id="PF00170">
    <property type="entry name" value="bZIP_1"/>
    <property type="match status" value="1"/>
</dbReference>
<dbReference type="InterPro" id="IPR046347">
    <property type="entry name" value="bZIP_sf"/>
</dbReference>
<dbReference type="CDD" id="cd14688">
    <property type="entry name" value="bZIP_YAP"/>
    <property type="match status" value="1"/>
</dbReference>
<dbReference type="Gene3D" id="1.20.5.170">
    <property type="match status" value="1"/>
</dbReference>
<evidence type="ECO:0000313" key="4">
    <source>
        <dbReference type="EMBL" id="CAJ2505723.1"/>
    </source>
</evidence>
<keyword evidence="5" id="KW-1185">Reference proteome</keyword>
<dbReference type="PANTHER" id="PTHR40618:SF1">
    <property type="entry name" value="B-ZIP TRANSCRIPTION FACTOR (EUROFUNG)"/>
    <property type="match status" value="1"/>
</dbReference>
<protein>
    <submittedName>
        <fullName evidence="4">Uu.00g131170.m01.CDS01</fullName>
    </submittedName>
</protein>
<organism evidence="4 5">
    <name type="scientific">Anthostomella pinea</name>
    <dbReference type="NCBI Taxonomy" id="933095"/>
    <lineage>
        <taxon>Eukaryota</taxon>
        <taxon>Fungi</taxon>
        <taxon>Dikarya</taxon>
        <taxon>Ascomycota</taxon>
        <taxon>Pezizomycotina</taxon>
        <taxon>Sordariomycetes</taxon>
        <taxon>Xylariomycetidae</taxon>
        <taxon>Xylariales</taxon>
        <taxon>Xylariaceae</taxon>
        <taxon>Anthostomella</taxon>
    </lineage>
</organism>
<reference evidence="4" key="1">
    <citation type="submission" date="2023-10" db="EMBL/GenBank/DDBJ databases">
        <authorList>
            <person name="Hackl T."/>
        </authorList>
    </citation>
    <scope>NUCLEOTIDE SEQUENCE</scope>
</reference>
<dbReference type="InterPro" id="IPR004827">
    <property type="entry name" value="bZIP"/>
</dbReference>
<proteinExistence type="predicted"/>
<gene>
    <name evidence="4" type="ORF">KHLLAP_LOCUS6191</name>
</gene>
<feature type="compositionally biased region" description="Low complexity" evidence="2">
    <location>
        <begin position="26"/>
        <end position="37"/>
    </location>
</feature>
<evidence type="ECO:0000313" key="5">
    <source>
        <dbReference type="Proteomes" id="UP001295740"/>
    </source>
</evidence>
<comment type="caution">
    <text evidence="4">The sequence shown here is derived from an EMBL/GenBank/DDBJ whole genome shotgun (WGS) entry which is preliminary data.</text>
</comment>
<dbReference type="EMBL" id="CAUWAG010000007">
    <property type="protein sequence ID" value="CAJ2505723.1"/>
    <property type="molecule type" value="Genomic_DNA"/>
</dbReference>
<keyword evidence="1" id="KW-0175">Coiled coil</keyword>
<dbReference type="GO" id="GO:0003700">
    <property type="term" value="F:DNA-binding transcription factor activity"/>
    <property type="evidence" value="ECO:0007669"/>
    <property type="project" value="InterPro"/>
</dbReference>
<dbReference type="PANTHER" id="PTHR40618">
    <property type="entry name" value="B-ZIP TRANSCRIPTION FACTOR (EUROFUNG)-RELATED"/>
    <property type="match status" value="1"/>
</dbReference>
<evidence type="ECO:0000259" key="3">
    <source>
        <dbReference type="Pfam" id="PF00170"/>
    </source>
</evidence>
<sequence length="631" mass="68806">MRYFHSDLAVLNAEQYDDGRVTKRPGSGAALKAKGSARVPPKNAPNPKKRTRKASGVDGNEPSEEGKRARGRPRLDLKDEVSAERRRAQIRDAQRAYRERKEISIARLEAEVEALKDTNKDVKTAYQKIIDYANRHGILEQAPEFGHQLQQFQALVEGIIVKDPEENEATPIKSLEGSPREKRTEWKTSTTDNRPEEPVTQSTSKGDHQAQPLLGGIVVSHEPVQHQLPHDLALNLDPSLNDPVEYEIMAAPTSENASFISNLAFDTSFMDSPNTPWTHSPWSTLPAPRTFSFGEWSFSRRLHRFAIEKAVGLLTTQNPPPARMSRVFGFVRLFETIEEIRTRTIATLAAMNSEPLNDWRQPFHHIGASGTHFITGKDGDKTYPDAPPYPSTGYGMGPFDERTMNVRSSLLGMSNYLNIDGMGGDWYDAYDVEAYLARNGIIIPPTAEIQTVELQPGDFLYGQHVQTPSSVGGNPSSAAHLGTEMGLGMNSSSVPALAQPLMGSAAAEYMSPVSSGDGMSVSASTPPNAFSMSTDNFIGVGLQSAPESVSGVATFGNNSPASDFVPNANFMYPSPHGSIPVPAAGPASKRVLLDVGKFVHMLVSRATCMGRAPAFRPMDVVSAFWESVVAE</sequence>
<feature type="compositionally biased region" description="Basic and acidic residues" evidence="2">
    <location>
        <begin position="64"/>
        <end position="83"/>
    </location>
</feature>